<proteinExistence type="predicted"/>
<dbReference type="EMBL" id="GGFL01010150">
    <property type="protein sequence ID" value="MBW74328.1"/>
    <property type="molecule type" value="Transcribed_RNA"/>
</dbReference>
<dbReference type="AlphaFoldDB" id="A0A2M4DB71"/>
<feature type="signal peptide" evidence="1">
    <location>
        <begin position="1"/>
        <end position="15"/>
    </location>
</feature>
<name>A0A2M4DB71_ANODA</name>
<protein>
    <submittedName>
        <fullName evidence="2">Putative secreted protein</fullName>
    </submittedName>
</protein>
<keyword evidence="1" id="KW-0732">Signal</keyword>
<evidence type="ECO:0000256" key="1">
    <source>
        <dbReference type="SAM" id="SignalP"/>
    </source>
</evidence>
<sequence>MIIMMWVEVVVLVDGSRTLLVSQEEGVEGNSPYTRHSHLFGNAKRVSTENMMVDRDDGILLKATAPPRVVCMWFSSN</sequence>
<reference evidence="2" key="1">
    <citation type="submission" date="2018-01" db="EMBL/GenBank/DDBJ databases">
        <title>An insight into the sialome of Amazonian anophelines.</title>
        <authorList>
            <person name="Ribeiro J.M."/>
            <person name="Scarpassa V."/>
            <person name="Calvo E."/>
        </authorList>
    </citation>
    <scope>NUCLEOTIDE SEQUENCE</scope>
</reference>
<feature type="chain" id="PRO_5014928231" evidence="1">
    <location>
        <begin position="16"/>
        <end position="77"/>
    </location>
</feature>
<organism evidence="2">
    <name type="scientific">Anopheles darlingi</name>
    <name type="common">Mosquito</name>
    <dbReference type="NCBI Taxonomy" id="43151"/>
    <lineage>
        <taxon>Eukaryota</taxon>
        <taxon>Metazoa</taxon>
        <taxon>Ecdysozoa</taxon>
        <taxon>Arthropoda</taxon>
        <taxon>Hexapoda</taxon>
        <taxon>Insecta</taxon>
        <taxon>Pterygota</taxon>
        <taxon>Neoptera</taxon>
        <taxon>Endopterygota</taxon>
        <taxon>Diptera</taxon>
        <taxon>Nematocera</taxon>
        <taxon>Culicoidea</taxon>
        <taxon>Culicidae</taxon>
        <taxon>Anophelinae</taxon>
        <taxon>Anopheles</taxon>
    </lineage>
</organism>
<evidence type="ECO:0000313" key="2">
    <source>
        <dbReference type="EMBL" id="MBW74328.1"/>
    </source>
</evidence>
<accession>A0A2M4DB71</accession>